<evidence type="ECO:0000313" key="3">
    <source>
        <dbReference type="EMBL" id="MEA9357563.1"/>
    </source>
</evidence>
<accession>A0ABU5VYX5</accession>
<evidence type="ECO:0000313" key="4">
    <source>
        <dbReference type="Proteomes" id="UP001302274"/>
    </source>
</evidence>
<dbReference type="InterPro" id="IPR018247">
    <property type="entry name" value="EF_Hand_1_Ca_BS"/>
</dbReference>
<name>A0ABU5VYX5_9BACT</name>
<keyword evidence="4" id="KW-1185">Reference proteome</keyword>
<dbReference type="InterPro" id="IPR002048">
    <property type="entry name" value="EF_hand_dom"/>
</dbReference>
<organism evidence="3 4">
    <name type="scientific">Bacteriovorax antarcticus</name>
    <dbReference type="NCBI Taxonomy" id="3088717"/>
    <lineage>
        <taxon>Bacteria</taxon>
        <taxon>Pseudomonadati</taxon>
        <taxon>Bdellovibrionota</taxon>
        <taxon>Bacteriovoracia</taxon>
        <taxon>Bacteriovoracales</taxon>
        <taxon>Bacteriovoracaceae</taxon>
        <taxon>Bacteriovorax</taxon>
    </lineage>
</organism>
<sequence>MIYFKRFVNHLVIIPALLLASCGYVSDKPVQNIDVYKTDELQTCKIDVSKLGEIFTADQKEQIRCLQENFVQFTKYVRAKHPGSITEAELGIFVKKFFTDQSDAIVKGLSLIFQLNMILLKDEADRISHSKISPLFELLVQVNQEAVILTNIIKMMDDETHQKDFWFLREKFNESTARFAKSAVGVIENAPGMEQKLNMRTFIRDMSKKIGDHEIDNETIDAFIYLKKVLVGGDEEILTTSELKEVITKLPRIMGLVFDVYYCKAENFRSKAEEVKFYLEATRNVYHSIKFEQVDFELMNSKQLVSLAEKILKNYDVESFKPSIEALKQRFIGGKKDSVTLKDLQTVMEMVHDFLEKLYFNHVTYDDRSNKIILGRDVPLFEKDIPYKVLPGYDMFPNKVRLAQLFSSFTDTAINFRYFRDYTTGSAIYDTKILRNKDGFNEVNLAKWASWKLLKAYGHLDAKGEMQLSMDEFSKFLLDAKPLLEEFKLWSPNFTTFSRNAVLLADLFQQNSNGDQLININEATEYIGMLLTAVEVSGKFNKTLINSCDPGINSDDPVFDADCFNNNFYEVILSKLGYEKSFPRLDTYFKTVSKEESLDYLKGVEGFARDNNAPGVPVGRRDATLILGAMINIESTFIRFDKNSDNIIDYDELSVAFLTYKASIISLAGLKPEQEKYAKGIFLYMASKMEIPKTGTWMSDAKFGTFNSCVQSTTCRKLFMDEVQAKRLNIGKLLYYMVNQAPSAVAVKK</sequence>
<proteinExistence type="predicted"/>
<feature type="domain" description="EF-hand" evidence="2">
    <location>
        <begin position="628"/>
        <end position="663"/>
    </location>
</feature>
<feature type="chain" id="PRO_5046984278" description="EF-hand domain-containing protein" evidence="1">
    <location>
        <begin position="21"/>
        <end position="749"/>
    </location>
</feature>
<dbReference type="PROSITE" id="PS51257">
    <property type="entry name" value="PROKAR_LIPOPROTEIN"/>
    <property type="match status" value="1"/>
</dbReference>
<protein>
    <recommendedName>
        <fullName evidence="2">EF-hand domain-containing protein</fullName>
    </recommendedName>
</protein>
<keyword evidence="1" id="KW-0732">Signal</keyword>
<reference evidence="3 4" key="1">
    <citation type="submission" date="2023-11" db="EMBL/GenBank/DDBJ databases">
        <title>A Novel Polar Bacteriovorax (B. antarcticus) Isolated from the Biocrust in Antarctica.</title>
        <authorList>
            <person name="Mun W."/>
            <person name="Choi S.Y."/>
            <person name="Mitchell R.J."/>
        </authorList>
    </citation>
    <scope>NUCLEOTIDE SEQUENCE [LARGE SCALE GENOMIC DNA]</scope>
    <source>
        <strain evidence="3 4">PP10</strain>
    </source>
</reference>
<dbReference type="EMBL" id="JAYGJQ010000002">
    <property type="protein sequence ID" value="MEA9357563.1"/>
    <property type="molecule type" value="Genomic_DNA"/>
</dbReference>
<evidence type="ECO:0000259" key="2">
    <source>
        <dbReference type="PROSITE" id="PS50222"/>
    </source>
</evidence>
<gene>
    <name evidence="3" type="ORF">SHI21_15145</name>
</gene>
<evidence type="ECO:0000256" key="1">
    <source>
        <dbReference type="SAM" id="SignalP"/>
    </source>
</evidence>
<dbReference type="SUPFAM" id="SSF47473">
    <property type="entry name" value="EF-hand"/>
    <property type="match status" value="1"/>
</dbReference>
<dbReference type="PROSITE" id="PS00018">
    <property type="entry name" value="EF_HAND_1"/>
    <property type="match status" value="1"/>
</dbReference>
<dbReference type="RefSeq" id="WP_323577620.1">
    <property type="nucleotide sequence ID" value="NZ_JAYGJQ010000002.1"/>
</dbReference>
<dbReference type="InterPro" id="IPR011992">
    <property type="entry name" value="EF-hand-dom_pair"/>
</dbReference>
<comment type="caution">
    <text evidence="3">The sequence shown here is derived from an EMBL/GenBank/DDBJ whole genome shotgun (WGS) entry which is preliminary data.</text>
</comment>
<dbReference type="PROSITE" id="PS50222">
    <property type="entry name" value="EF_HAND_2"/>
    <property type="match status" value="1"/>
</dbReference>
<feature type="signal peptide" evidence="1">
    <location>
        <begin position="1"/>
        <end position="20"/>
    </location>
</feature>
<dbReference type="Proteomes" id="UP001302274">
    <property type="component" value="Unassembled WGS sequence"/>
</dbReference>